<dbReference type="RefSeq" id="WP_063492277.1">
    <property type="nucleotide sequence ID" value="NZ_CP016340.1"/>
</dbReference>
<keyword evidence="3" id="KW-0436">Ligase</keyword>
<dbReference type="PANTHER" id="PTHR43767">
    <property type="entry name" value="LONG-CHAIN-FATTY-ACID--COA LIGASE"/>
    <property type="match status" value="1"/>
</dbReference>
<dbReference type="STRING" id="123899.SAMEA3906487_03295"/>
<accession>A0A157SQ54</accession>
<reference evidence="3 4" key="1">
    <citation type="submission" date="2016-04" db="EMBL/GenBank/DDBJ databases">
        <authorList>
            <consortium name="Pathogen Informatics"/>
        </authorList>
    </citation>
    <scope>NUCLEOTIDE SEQUENCE [LARGE SCALE GENOMIC DNA]</scope>
    <source>
        <strain evidence="3 4">H044680328</strain>
    </source>
</reference>
<gene>
    <name evidence="3" type="primary">fadD_8</name>
    <name evidence="3" type="ORF">SAMEA3906487_03295</name>
</gene>
<dbReference type="OrthoDB" id="9766486at2"/>
<dbReference type="Pfam" id="PF13193">
    <property type="entry name" value="AMP-binding_C"/>
    <property type="match status" value="1"/>
</dbReference>
<dbReference type="PANTHER" id="PTHR43767:SF1">
    <property type="entry name" value="NONRIBOSOMAL PEPTIDE SYNTHASE PES1 (EUROFUNG)-RELATED"/>
    <property type="match status" value="1"/>
</dbReference>
<keyword evidence="4" id="KW-1185">Reference proteome</keyword>
<dbReference type="Proteomes" id="UP000076825">
    <property type="component" value="Chromosome 1"/>
</dbReference>
<dbReference type="EMBL" id="LT546645">
    <property type="protein sequence ID" value="SAI72590.1"/>
    <property type="molecule type" value="Genomic_DNA"/>
</dbReference>
<evidence type="ECO:0000259" key="1">
    <source>
        <dbReference type="Pfam" id="PF00501"/>
    </source>
</evidence>
<dbReference type="NCBIfam" id="NF005714">
    <property type="entry name" value="PRK07529.1"/>
    <property type="match status" value="1"/>
</dbReference>
<proteinExistence type="predicted"/>
<dbReference type="Gene3D" id="3.40.50.12780">
    <property type="entry name" value="N-terminal domain of ligase-like"/>
    <property type="match status" value="1"/>
</dbReference>
<dbReference type="InterPro" id="IPR000873">
    <property type="entry name" value="AMP-dep_synth/lig_dom"/>
</dbReference>
<protein>
    <submittedName>
        <fullName evidence="3">Long-chain-fatty-acid-CoA ligase</fullName>
        <ecNumber evidence="3">6.2.1.3</ecNumber>
    </submittedName>
</protein>
<dbReference type="Gene3D" id="3.30.300.30">
    <property type="match status" value="1"/>
</dbReference>
<dbReference type="InterPro" id="IPR045851">
    <property type="entry name" value="AMP-bd_C_sf"/>
</dbReference>
<dbReference type="GeneID" id="56589465"/>
<evidence type="ECO:0000313" key="4">
    <source>
        <dbReference type="Proteomes" id="UP000076825"/>
    </source>
</evidence>
<dbReference type="InterPro" id="IPR050237">
    <property type="entry name" value="ATP-dep_AMP-bd_enzyme"/>
</dbReference>
<dbReference type="eggNOG" id="COG0318">
    <property type="taxonomic scope" value="Bacteria"/>
</dbReference>
<dbReference type="AlphaFoldDB" id="A0A157SQ54"/>
<dbReference type="EC" id="6.2.1.3" evidence="3"/>
<dbReference type="InterPro" id="IPR025110">
    <property type="entry name" value="AMP-bd_C"/>
</dbReference>
<feature type="domain" description="AMP-dependent synthetase/ligase" evidence="1">
    <location>
        <begin position="67"/>
        <end position="423"/>
    </location>
</feature>
<evidence type="ECO:0000313" key="3">
    <source>
        <dbReference type="EMBL" id="SAI72590.1"/>
    </source>
</evidence>
<dbReference type="Pfam" id="PF00501">
    <property type="entry name" value="AMP-binding"/>
    <property type="match status" value="1"/>
</dbReference>
<organism evidence="3 4">
    <name type="scientific">Bordetella trematum</name>
    <dbReference type="NCBI Taxonomy" id="123899"/>
    <lineage>
        <taxon>Bacteria</taxon>
        <taxon>Pseudomonadati</taxon>
        <taxon>Pseudomonadota</taxon>
        <taxon>Betaproteobacteria</taxon>
        <taxon>Burkholderiales</taxon>
        <taxon>Alcaligenaceae</taxon>
        <taxon>Bordetella</taxon>
    </lineage>
</organism>
<dbReference type="PROSITE" id="PS00455">
    <property type="entry name" value="AMP_BINDING"/>
    <property type="match status" value="1"/>
</dbReference>
<sequence>MTLPSYWIHADLSSAARIREFESRPLAARGLPASTYELLAAACRHAPQAIAIRYVEDPADTVCPPGIRYDEMLARVHQMADLIRREGVGRHETVSLLLANTPPALYALWGGQTVAVVNPINWMLEAEAIAAILTAAGTRMLMAYGGDAQTPIWDKVLEVVARCPQLKTVVRLGGDRSGAAPAGVRFLDYDVDIDRYDATPPATGQLPQGEDLAALFPTGGTTGDPKLVRLSHANIVASAWLSAVVAGISEGERRLSATPLYHVVGAFAGCLATVARGACVVLATSAGWRHPQLLPRLGDVLRTCGIHYLTIVPTIMNQLVQGSLSRADLASVKGVMSGSAPLSEVVAERFLALSGLPVREGYGMTETTSVCMMNPAGGLVKTGSVGLLFPYHRARVVDEQGNDCAPGQPGLLWLAGPTIAAGYAGGGALPGDGAQWLDTGDLARIDEDGYIWITGRRKDLIIRGGHNIDPKAVEEVFYRHPLVQEAAVVARPDSYAGEVPVAYVQLRPGACIDSQTLLQAVRAGIAERAAAPKDCYIVENLPRSPVGKILKHRLREDATLRGFEKALQEAGLLAGVRLQLEPGTALRILRQPGGPSAGQLRAALATFTTPYSIEPAEPATV</sequence>
<feature type="domain" description="AMP-binding enzyme C-terminal" evidence="2">
    <location>
        <begin position="473"/>
        <end position="548"/>
    </location>
</feature>
<dbReference type="SUPFAM" id="SSF56801">
    <property type="entry name" value="Acetyl-CoA synthetase-like"/>
    <property type="match status" value="1"/>
</dbReference>
<dbReference type="GO" id="GO:0004467">
    <property type="term" value="F:long-chain fatty acid-CoA ligase activity"/>
    <property type="evidence" value="ECO:0007669"/>
    <property type="project" value="UniProtKB-EC"/>
</dbReference>
<dbReference type="PATRIC" id="fig|123899.6.peg.3292"/>
<dbReference type="InterPro" id="IPR020845">
    <property type="entry name" value="AMP-binding_CS"/>
</dbReference>
<evidence type="ECO:0000259" key="2">
    <source>
        <dbReference type="Pfam" id="PF13193"/>
    </source>
</evidence>
<name>A0A157SQ54_9BORD</name>
<dbReference type="InterPro" id="IPR042099">
    <property type="entry name" value="ANL_N_sf"/>
</dbReference>
<dbReference type="KEGG" id="btrm:SAMEA390648703295"/>